<organism evidence="3 4">
    <name type="scientific">Daphnia galeata</name>
    <dbReference type="NCBI Taxonomy" id="27404"/>
    <lineage>
        <taxon>Eukaryota</taxon>
        <taxon>Metazoa</taxon>
        <taxon>Ecdysozoa</taxon>
        <taxon>Arthropoda</taxon>
        <taxon>Crustacea</taxon>
        <taxon>Branchiopoda</taxon>
        <taxon>Diplostraca</taxon>
        <taxon>Cladocera</taxon>
        <taxon>Anomopoda</taxon>
        <taxon>Daphniidae</taxon>
        <taxon>Daphnia</taxon>
    </lineage>
</organism>
<sequence>MCRLSNTLIGVVVLATLLKENSCFTLHRFDQSSDDQREVSIDNQQPATATGIDDEVSASQDRLFKRSAVSQGPSSDHHHQLTAAEWQLLLQEIISQHHHVDTSDEKIHHSDALLADVATAGEIMLNHHQQSQHLDSSSEEEGLMDDDQSWDQVKDAELLKKLFGVSWESVKDMKFDHTSTEDLIEDWIRKQHLSS</sequence>
<evidence type="ECO:0000313" key="3">
    <source>
        <dbReference type="EMBL" id="CAH0107602.1"/>
    </source>
</evidence>
<dbReference type="OrthoDB" id="6363774at2759"/>
<feature type="compositionally biased region" description="Acidic residues" evidence="1">
    <location>
        <begin position="137"/>
        <end position="147"/>
    </location>
</feature>
<gene>
    <name evidence="3" type="ORF">DGAL_LOCUS10922</name>
</gene>
<feature type="chain" id="PRO_5035156186" evidence="2">
    <location>
        <begin position="24"/>
        <end position="195"/>
    </location>
</feature>
<dbReference type="EMBL" id="CAKKLH010000277">
    <property type="protein sequence ID" value="CAH0107602.1"/>
    <property type="molecule type" value="Genomic_DNA"/>
</dbReference>
<feature type="region of interest" description="Disordered" evidence="1">
    <location>
        <begin position="128"/>
        <end position="147"/>
    </location>
</feature>
<keyword evidence="4" id="KW-1185">Reference proteome</keyword>
<feature type="signal peptide" evidence="2">
    <location>
        <begin position="1"/>
        <end position="23"/>
    </location>
</feature>
<evidence type="ECO:0000256" key="1">
    <source>
        <dbReference type="SAM" id="MobiDB-lite"/>
    </source>
</evidence>
<reference evidence="3" key="1">
    <citation type="submission" date="2021-11" db="EMBL/GenBank/DDBJ databases">
        <authorList>
            <person name="Schell T."/>
        </authorList>
    </citation>
    <scope>NUCLEOTIDE SEQUENCE</scope>
    <source>
        <strain evidence="3">M5</strain>
    </source>
</reference>
<dbReference type="AlphaFoldDB" id="A0A8J2WHN8"/>
<dbReference type="Proteomes" id="UP000789390">
    <property type="component" value="Unassembled WGS sequence"/>
</dbReference>
<protein>
    <submittedName>
        <fullName evidence="3">Uncharacterized protein</fullName>
    </submittedName>
</protein>
<evidence type="ECO:0000256" key="2">
    <source>
        <dbReference type="SAM" id="SignalP"/>
    </source>
</evidence>
<proteinExistence type="predicted"/>
<keyword evidence="2" id="KW-0732">Signal</keyword>
<comment type="caution">
    <text evidence="3">The sequence shown here is derived from an EMBL/GenBank/DDBJ whole genome shotgun (WGS) entry which is preliminary data.</text>
</comment>
<evidence type="ECO:0000313" key="4">
    <source>
        <dbReference type="Proteomes" id="UP000789390"/>
    </source>
</evidence>
<name>A0A8J2WHN8_9CRUS</name>
<accession>A0A8J2WHN8</accession>